<evidence type="ECO:0000256" key="2">
    <source>
        <dbReference type="SAM" id="Phobius"/>
    </source>
</evidence>
<name>A0A2A9CRN3_9ACTN</name>
<reference evidence="3 4" key="1">
    <citation type="submission" date="2017-10" db="EMBL/GenBank/DDBJ databases">
        <title>Sequencing the genomes of 1000 actinobacteria strains.</title>
        <authorList>
            <person name="Klenk H.-P."/>
        </authorList>
    </citation>
    <scope>NUCLEOTIDE SEQUENCE [LARGE SCALE GENOMIC DNA]</scope>
    <source>
        <strain evidence="3 4">DSM 15597</strain>
    </source>
</reference>
<feature type="transmembrane region" description="Helical" evidence="2">
    <location>
        <begin position="20"/>
        <end position="45"/>
    </location>
</feature>
<keyword evidence="2" id="KW-0812">Transmembrane</keyword>
<gene>
    <name evidence="3" type="ORF">ATK74_1668</name>
</gene>
<dbReference type="SUPFAM" id="SSF51161">
    <property type="entry name" value="Trimeric LpxA-like enzymes"/>
    <property type="match status" value="3"/>
</dbReference>
<feature type="transmembrane region" description="Helical" evidence="2">
    <location>
        <begin position="517"/>
        <end position="538"/>
    </location>
</feature>
<keyword evidence="2" id="KW-1133">Transmembrane helix</keyword>
<comment type="caution">
    <text evidence="3">The sequence shown here is derived from an EMBL/GenBank/DDBJ whole genome shotgun (WGS) entry which is preliminary data.</text>
</comment>
<feature type="transmembrane region" description="Helical" evidence="2">
    <location>
        <begin position="57"/>
        <end position="80"/>
    </location>
</feature>
<keyword evidence="2" id="KW-0472">Membrane</keyword>
<dbReference type="Gene3D" id="2.160.10.10">
    <property type="entry name" value="Hexapeptide repeat proteins"/>
    <property type="match status" value="2"/>
</dbReference>
<evidence type="ECO:0000313" key="4">
    <source>
        <dbReference type="Proteomes" id="UP000226079"/>
    </source>
</evidence>
<dbReference type="InterPro" id="IPR050179">
    <property type="entry name" value="Trans_hexapeptide_repeat"/>
</dbReference>
<dbReference type="PANTHER" id="PTHR43300:SF11">
    <property type="entry name" value="ACETYLTRANSFERASE RV3034C-RELATED"/>
    <property type="match status" value="1"/>
</dbReference>
<organism evidence="3 4">
    <name type="scientific">Propionicimonas paludicola</name>
    <dbReference type="NCBI Taxonomy" id="185243"/>
    <lineage>
        <taxon>Bacteria</taxon>
        <taxon>Bacillati</taxon>
        <taxon>Actinomycetota</taxon>
        <taxon>Actinomycetes</taxon>
        <taxon>Propionibacteriales</taxon>
        <taxon>Nocardioidaceae</taxon>
        <taxon>Propionicimonas</taxon>
    </lineage>
</organism>
<sequence length="1084" mass="115358">MSGDPVAPALPRLAFTLTGIAQLSVLLLATAAVGTVLAWGFSWITAAENLAFGYLTALQWTALVLAGWQLISVIGKWLLVGRVRPGRIRMWSFRHFRFWVATTLVRSAPAARLVGSEWQRWHLNSTGARIGRGTVLLCSTPPVPDLLDIGPNCFVGERTLVAGYRPAPGALLLDRTRMGAGAVVGDDCVLEPGSALGDHARLADSASLQPGQQVPSGQSWHGSPARPVDTELPNLPQLITQPRVSQRVRQVGYAWLQLVAWIAGLAAVATAVSWLGRFLLVELLSAAADGSAFGLPLTLAWSLALSGAALVLALLAAFVMTALPRAVAALSEDSRVFPLPGGRWSLVRLVRAWSNLSWPNALFSSSVLAARRLRLLGWRLRQRPGGFEAFGELIGQDNPSAITWGAGSVAGDRVWIANIECAADAFRVHPARIGTDCSIGDQVTWPSAARLGDSCEVAARTAVPVSGPIRIRTSLIGSPAVETDRPASERTEWGRSLPELYRQLADRARSDLTTTGLQLLVSWIWITLALTGVQALTATALPGWLISSLLIVGVALIRWSCWLIAEAIARSAIPARPVTFAIRDLRFSRHHRARRLGLEPPALLSGTALRPLWWRLRGAQVGRCVFDDGAVLSEPRLAQIGDQTMLGQGAALQSHETKNAAYTLAEITLGERTVLGNRSLLLAGTQLGADSQVAADAVLFAQLGAPGSSWLGNPATQIVPATSVDQPSNQPPAAQPSARPARSRGEDHSRPARPRKQRTPKPTSAEKPIPTEKPVAVAKAPAARTKKTKRPKATPPAVAPAALVAEAPLPTLEPVPSSPPTPAEEFTLLGTSFSAERIMVPRLSATVAVFDLSPTPLMDLNLPQALTGFGIPEECLEDDLSLRDAPISPSAEIRSLLARILLRQLLSTAHPEHRPDEWGFIRSSGGGLSPFWPTVDASVSLGRADAVVVAAIAAGPIGVAVRAETAEPGLEPSAAQWLSPDEWTRLTASPRAAANASLTRMAAVKNAALKAISEWGPAAPTELDALAAADAVRWRSPGRSERWLPSAAWPIVAGGVRHWVAVVGPVGSWFEQDEAQEVSQNGWH</sequence>
<evidence type="ECO:0000256" key="1">
    <source>
        <dbReference type="SAM" id="MobiDB-lite"/>
    </source>
</evidence>
<feature type="region of interest" description="Disordered" evidence="1">
    <location>
        <begin position="720"/>
        <end position="797"/>
    </location>
</feature>
<accession>A0A2A9CRN3</accession>
<dbReference type="OrthoDB" id="9803968at2"/>
<feature type="compositionally biased region" description="Low complexity" evidence="1">
    <location>
        <begin position="772"/>
        <end position="783"/>
    </location>
</feature>
<feature type="transmembrane region" description="Helical" evidence="2">
    <location>
        <begin position="253"/>
        <end position="279"/>
    </location>
</feature>
<dbReference type="RefSeq" id="WP_098460568.1">
    <property type="nucleotide sequence ID" value="NZ_PDJC01000001.1"/>
</dbReference>
<protein>
    <submittedName>
        <fullName evidence="3">Non-ribosomal peptide synthetase-like protein</fullName>
    </submittedName>
</protein>
<dbReference type="PANTHER" id="PTHR43300">
    <property type="entry name" value="ACETYLTRANSFERASE"/>
    <property type="match status" value="1"/>
</dbReference>
<keyword evidence="4" id="KW-1185">Reference proteome</keyword>
<dbReference type="EMBL" id="PDJC01000001">
    <property type="protein sequence ID" value="PFG17107.1"/>
    <property type="molecule type" value="Genomic_DNA"/>
</dbReference>
<dbReference type="Proteomes" id="UP000226079">
    <property type="component" value="Unassembled WGS sequence"/>
</dbReference>
<dbReference type="AlphaFoldDB" id="A0A2A9CRN3"/>
<proteinExistence type="predicted"/>
<feature type="transmembrane region" description="Helical" evidence="2">
    <location>
        <begin position="299"/>
        <end position="323"/>
    </location>
</feature>
<dbReference type="InterPro" id="IPR011004">
    <property type="entry name" value="Trimer_LpxA-like_sf"/>
</dbReference>
<evidence type="ECO:0000313" key="3">
    <source>
        <dbReference type="EMBL" id="PFG17107.1"/>
    </source>
</evidence>